<accession>A0A7S4FQZ5</accession>
<evidence type="ECO:0000256" key="1">
    <source>
        <dbReference type="SAM" id="MobiDB-lite"/>
    </source>
</evidence>
<proteinExistence type="predicted"/>
<protein>
    <submittedName>
        <fullName evidence="2">Uncharacterized protein</fullName>
    </submittedName>
</protein>
<feature type="compositionally biased region" description="Basic and acidic residues" evidence="1">
    <location>
        <begin position="85"/>
        <end position="94"/>
    </location>
</feature>
<sequence length="114" mass="12785">MAVKHSKTPVKHCEALQQESRVIARMALLYPFSTQPQVAANDAAPVRTHHLNTVRFCTLCLWRLPTTPPIPSPASQQPNEALSDNSHRMLEHPQRTPSPTHTMALYLCARARVL</sequence>
<evidence type="ECO:0000313" key="2">
    <source>
        <dbReference type="EMBL" id="CAE0810029.1"/>
    </source>
</evidence>
<name>A0A7S4FQZ5_9EUGL</name>
<organism evidence="2">
    <name type="scientific">Eutreptiella gymnastica</name>
    <dbReference type="NCBI Taxonomy" id="73025"/>
    <lineage>
        <taxon>Eukaryota</taxon>
        <taxon>Discoba</taxon>
        <taxon>Euglenozoa</taxon>
        <taxon>Euglenida</taxon>
        <taxon>Spirocuta</taxon>
        <taxon>Euglenophyceae</taxon>
        <taxon>Eutreptiales</taxon>
        <taxon>Eutreptiaceae</taxon>
        <taxon>Eutreptiella</taxon>
    </lineage>
</organism>
<feature type="compositionally biased region" description="Polar residues" evidence="1">
    <location>
        <begin position="73"/>
        <end position="84"/>
    </location>
</feature>
<dbReference type="EMBL" id="HBJA01059783">
    <property type="protein sequence ID" value="CAE0810029.1"/>
    <property type="molecule type" value="Transcribed_RNA"/>
</dbReference>
<dbReference type="AlphaFoldDB" id="A0A7S4FQZ5"/>
<gene>
    <name evidence="2" type="ORF">EGYM00163_LOCUS21163</name>
</gene>
<feature type="region of interest" description="Disordered" evidence="1">
    <location>
        <begin position="68"/>
        <end position="101"/>
    </location>
</feature>
<reference evidence="2" key="1">
    <citation type="submission" date="2021-01" db="EMBL/GenBank/DDBJ databases">
        <authorList>
            <person name="Corre E."/>
            <person name="Pelletier E."/>
            <person name="Niang G."/>
            <person name="Scheremetjew M."/>
            <person name="Finn R."/>
            <person name="Kale V."/>
            <person name="Holt S."/>
            <person name="Cochrane G."/>
            <person name="Meng A."/>
            <person name="Brown T."/>
            <person name="Cohen L."/>
        </authorList>
    </citation>
    <scope>NUCLEOTIDE SEQUENCE</scope>
    <source>
        <strain evidence="2">CCMP1594</strain>
    </source>
</reference>